<dbReference type="PANTHER" id="PTHR43480">
    <property type="entry name" value="ACYL-[ACYL-CARRIER-PROTEIN]--UDP-N-ACETYLGLUCOSAMINE O-ACYLTRANSFERASE"/>
    <property type="match status" value="1"/>
</dbReference>
<dbReference type="Gene3D" id="1.20.1180.10">
    <property type="entry name" value="Udp N-acetylglucosamine O-acyltransferase, C-terminal domain"/>
    <property type="match status" value="1"/>
</dbReference>
<evidence type="ECO:0000256" key="4">
    <source>
        <dbReference type="ARBA" id="ARBA00022679"/>
    </source>
</evidence>
<gene>
    <name evidence="8" type="primary">lpxA</name>
    <name evidence="10" type="ORF">BCL74_0736</name>
</gene>
<comment type="similarity">
    <text evidence="8">Belongs to the transferase hexapeptide repeat family. LpxA subfamily.</text>
</comment>
<evidence type="ECO:0000256" key="6">
    <source>
        <dbReference type="ARBA" id="ARBA00023098"/>
    </source>
</evidence>
<protein>
    <recommendedName>
        <fullName evidence="8">Acyl-[acyl-carrier-protein]--UDP-N-acetylglucosamine O-acyltransferase</fullName>
        <shortName evidence="8">UDP-N-acetylglucosamine acyltransferase</shortName>
        <ecNumber evidence="8">2.3.1.129</ecNumber>
    </recommendedName>
</protein>
<dbReference type="InterPro" id="IPR018357">
    <property type="entry name" value="Hexapep_transf_CS"/>
</dbReference>
<dbReference type="Pfam" id="PF00132">
    <property type="entry name" value="Hexapep"/>
    <property type="match status" value="1"/>
</dbReference>
<dbReference type="InterPro" id="IPR010137">
    <property type="entry name" value="Lipid_A_LpxA"/>
</dbReference>
<evidence type="ECO:0000256" key="8">
    <source>
        <dbReference type="HAMAP-Rule" id="MF_00387"/>
    </source>
</evidence>
<sequence>MTGASAPAIHPTAIVDPKAELGAGVSVGPYSVVGPHVRLDDGVELHSHVAVSGRTRIGARTRVFPFASIGSAPQDLKYKGEPSELVIGADNTIREHVTMNPGTEGGGMLTRIGDGCLFMVGSHVGHDCRIGNRVILANNATLGGHVTVEDHAILGGLSAVHQFCRIGRHVMVGGMTGVEHDVVPYAMVMGNRAWISGLNLVGLKRRGFGRETIKALRDAYALLFSEGGTWAEHIAQVAARHTDDPAVRELVEFVQQDSSRGFCRPQAEGKGNARSGDDA</sequence>
<organism evidence="10 11">
    <name type="scientific">Oceanibaculum indicum</name>
    <dbReference type="NCBI Taxonomy" id="526216"/>
    <lineage>
        <taxon>Bacteria</taxon>
        <taxon>Pseudomonadati</taxon>
        <taxon>Pseudomonadota</taxon>
        <taxon>Alphaproteobacteria</taxon>
        <taxon>Rhodospirillales</taxon>
        <taxon>Oceanibaculaceae</taxon>
        <taxon>Oceanibaculum</taxon>
    </lineage>
</organism>
<dbReference type="GO" id="GO:0009245">
    <property type="term" value="P:lipid A biosynthetic process"/>
    <property type="evidence" value="ECO:0007669"/>
    <property type="project" value="UniProtKB-UniRule"/>
</dbReference>
<dbReference type="HAMAP" id="MF_00387">
    <property type="entry name" value="LpxA"/>
    <property type="match status" value="1"/>
</dbReference>
<dbReference type="EC" id="2.3.1.129" evidence="8"/>
<comment type="subunit">
    <text evidence="8">Homotrimer.</text>
</comment>
<keyword evidence="5 8" id="KW-0677">Repeat</keyword>
<dbReference type="GO" id="GO:0005737">
    <property type="term" value="C:cytoplasm"/>
    <property type="evidence" value="ECO:0007669"/>
    <property type="project" value="UniProtKB-SubCell"/>
</dbReference>
<dbReference type="NCBIfam" id="NF003657">
    <property type="entry name" value="PRK05289.1"/>
    <property type="match status" value="1"/>
</dbReference>
<dbReference type="RefSeq" id="WP_121217649.1">
    <property type="nucleotide sequence ID" value="NZ_RBIG01000001.1"/>
</dbReference>
<dbReference type="PIRSF" id="PIRSF000456">
    <property type="entry name" value="UDP-GlcNAc_acltr"/>
    <property type="match status" value="1"/>
</dbReference>
<accession>A0A420WQ23</accession>
<keyword evidence="3 8" id="KW-0441">Lipid A biosynthesis</keyword>
<dbReference type="Proteomes" id="UP000277424">
    <property type="component" value="Unassembled WGS sequence"/>
</dbReference>
<dbReference type="GO" id="GO:0016020">
    <property type="term" value="C:membrane"/>
    <property type="evidence" value="ECO:0007669"/>
    <property type="project" value="GOC"/>
</dbReference>
<dbReference type="CDD" id="cd03351">
    <property type="entry name" value="LbH_UDP-GlcNAc_AT"/>
    <property type="match status" value="1"/>
</dbReference>
<comment type="pathway">
    <text evidence="8">Glycolipid biosynthesis; lipid IV(A) biosynthesis; lipid IV(A) from (3R)-3-hydroxytetradecanoyl-[acyl-carrier-protein] and UDP-N-acetyl-alpha-D-glucosamine: step 1/6.</text>
</comment>
<dbReference type="InterPro" id="IPR037157">
    <property type="entry name" value="Acetyltransf_C_sf"/>
</dbReference>
<dbReference type="InterPro" id="IPR011004">
    <property type="entry name" value="Trimer_LpxA-like_sf"/>
</dbReference>
<keyword evidence="7 8" id="KW-0012">Acyltransferase</keyword>
<dbReference type="PANTHER" id="PTHR43480:SF1">
    <property type="entry name" value="ACYL-[ACYL-CARRIER-PROTEIN]--UDP-N-ACETYLGLUCOSAMINE O-ACYLTRANSFERASE, MITOCHONDRIAL-RELATED"/>
    <property type="match status" value="1"/>
</dbReference>
<proteinExistence type="inferred from homology"/>
<dbReference type="InterPro" id="IPR001451">
    <property type="entry name" value="Hexapep"/>
</dbReference>
<name>A0A420WQ23_9PROT</name>
<dbReference type="AlphaFoldDB" id="A0A420WQ23"/>
<comment type="subcellular location">
    <subcellularLocation>
        <location evidence="8">Cytoplasm</location>
    </subcellularLocation>
</comment>
<dbReference type="EMBL" id="RBIG01000001">
    <property type="protein sequence ID" value="RKQ72966.1"/>
    <property type="molecule type" value="Genomic_DNA"/>
</dbReference>
<evidence type="ECO:0000259" key="9">
    <source>
        <dbReference type="Pfam" id="PF13720"/>
    </source>
</evidence>
<evidence type="ECO:0000256" key="3">
    <source>
        <dbReference type="ARBA" id="ARBA00022556"/>
    </source>
</evidence>
<dbReference type="GO" id="GO:0008780">
    <property type="term" value="F:acyl-[acyl-carrier-protein]-UDP-N-acetylglucosamine O-acyltransferase activity"/>
    <property type="evidence" value="ECO:0007669"/>
    <property type="project" value="UniProtKB-UniRule"/>
</dbReference>
<evidence type="ECO:0000256" key="2">
    <source>
        <dbReference type="ARBA" id="ARBA00022516"/>
    </source>
</evidence>
<dbReference type="Pfam" id="PF13720">
    <property type="entry name" value="Acetyltransf_11"/>
    <property type="match status" value="1"/>
</dbReference>
<evidence type="ECO:0000256" key="7">
    <source>
        <dbReference type="ARBA" id="ARBA00023315"/>
    </source>
</evidence>
<keyword evidence="6 8" id="KW-0443">Lipid metabolism</keyword>
<dbReference type="UniPathway" id="UPA00359">
    <property type="reaction ID" value="UER00477"/>
</dbReference>
<dbReference type="InterPro" id="IPR029098">
    <property type="entry name" value="Acetyltransf_C"/>
</dbReference>
<reference evidence="10 11" key="1">
    <citation type="submission" date="2018-10" db="EMBL/GenBank/DDBJ databases">
        <title>Comparative analysis of microorganisms from saline springs in Andes Mountain Range, Colombia.</title>
        <authorList>
            <person name="Rubin E."/>
        </authorList>
    </citation>
    <scope>NUCLEOTIDE SEQUENCE [LARGE SCALE GENOMIC DNA]</scope>
    <source>
        <strain evidence="10 11">USBA 36</strain>
    </source>
</reference>
<keyword evidence="2 8" id="KW-0444">Lipid biosynthesis</keyword>
<dbReference type="NCBIfam" id="TIGR01852">
    <property type="entry name" value="lipid_A_lpxA"/>
    <property type="match status" value="1"/>
</dbReference>
<dbReference type="PROSITE" id="PS00101">
    <property type="entry name" value="HEXAPEP_TRANSFERASES"/>
    <property type="match status" value="2"/>
</dbReference>
<feature type="domain" description="UDP N-acetylglucosamine O-acyltransferase C-terminal" evidence="9">
    <location>
        <begin position="181"/>
        <end position="263"/>
    </location>
</feature>
<comment type="catalytic activity">
    <reaction evidence="8">
        <text>a (3R)-hydroxyacyl-[ACP] + UDP-N-acetyl-alpha-D-glucosamine = a UDP-3-O-[(3R)-3-hydroxyacyl]-N-acetyl-alpha-D-glucosamine + holo-[ACP]</text>
        <dbReference type="Rhea" id="RHEA:67812"/>
        <dbReference type="Rhea" id="RHEA-COMP:9685"/>
        <dbReference type="Rhea" id="RHEA-COMP:9945"/>
        <dbReference type="ChEBI" id="CHEBI:57705"/>
        <dbReference type="ChEBI" id="CHEBI:64479"/>
        <dbReference type="ChEBI" id="CHEBI:78827"/>
        <dbReference type="ChEBI" id="CHEBI:173225"/>
        <dbReference type="EC" id="2.3.1.129"/>
    </reaction>
</comment>
<dbReference type="Gene3D" id="2.160.10.10">
    <property type="entry name" value="Hexapeptide repeat proteins"/>
    <property type="match status" value="1"/>
</dbReference>
<comment type="function">
    <text evidence="8">Involved in the biosynthesis of lipid A, a phosphorylated glycolipid that anchors the lipopolysaccharide to the outer membrane of the cell.</text>
</comment>
<keyword evidence="4 8" id="KW-0808">Transferase</keyword>
<evidence type="ECO:0000256" key="5">
    <source>
        <dbReference type="ARBA" id="ARBA00022737"/>
    </source>
</evidence>
<comment type="caution">
    <text evidence="10">The sequence shown here is derived from an EMBL/GenBank/DDBJ whole genome shotgun (WGS) entry which is preliminary data.</text>
</comment>
<evidence type="ECO:0000256" key="1">
    <source>
        <dbReference type="ARBA" id="ARBA00022490"/>
    </source>
</evidence>
<evidence type="ECO:0000313" key="10">
    <source>
        <dbReference type="EMBL" id="RKQ72966.1"/>
    </source>
</evidence>
<keyword evidence="1 8" id="KW-0963">Cytoplasm</keyword>
<dbReference type="SUPFAM" id="SSF51161">
    <property type="entry name" value="Trimeric LpxA-like enzymes"/>
    <property type="match status" value="1"/>
</dbReference>
<dbReference type="OrthoDB" id="9807278at2"/>
<evidence type="ECO:0000313" key="11">
    <source>
        <dbReference type="Proteomes" id="UP000277424"/>
    </source>
</evidence>